<proteinExistence type="predicted"/>
<dbReference type="Proteomes" id="UP001221898">
    <property type="component" value="Unassembled WGS sequence"/>
</dbReference>
<name>A0AAD7VYP7_9TELE</name>
<protein>
    <submittedName>
        <fullName evidence="1">Uncharacterized protein</fullName>
    </submittedName>
</protein>
<dbReference type="EMBL" id="JAINUG010000609">
    <property type="protein sequence ID" value="KAJ8366320.1"/>
    <property type="molecule type" value="Genomic_DNA"/>
</dbReference>
<evidence type="ECO:0000313" key="2">
    <source>
        <dbReference type="Proteomes" id="UP001221898"/>
    </source>
</evidence>
<gene>
    <name evidence="1" type="ORF">AAFF_G00361320</name>
</gene>
<dbReference type="AlphaFoldDB" id="A0AAD7VYP7"/>
<feature type="non-terminal residue" evidence="1">
    <location>
        <position position="1"/>
    </location>
</feature>
<comment type="caution">
    <text evidence="1">The sequence shown here is derived from an EMBL/GenBank/DDBJ whole genome shotgun (WGS) entry which is preliminary data.</text>
</comment>
<evidence type="ECO:0000313" key="1">
    <source>
        <dbReference type="EMBL" id="KAJ8366320.1"/>
    </source>
</evidence>
<sequence length="131" mass="14395">GPQHQSGLLCVTAGGAGGTENWHMDILEAISCCRKPSEQRNRAIMRSEFSSFSSSAYMHLDQVQELGCLEFPLVEDMVASCFTPSSPTMQLGGKPDLPSLDEGFVHCRALLFSHTVSGCRFERSVLWEAVR</sequence>
<accession>A0AAD7VYP7</accession>
<keyword evidence="2" id="KW-1185">Reference proteome</keyword>
<reference evidence="1" key="1">
    <citation type="journal article" date="2023" name="Science">
        <title>Genome structures resolve the early diversification of teleost fishes.</title>
        <authorList>
            <person name="Parey E."/>
            <person name="Louis A."/>
            <person name="Montfort J."/>
            <person name="Bouchez O."/>
            <person name="Roques C."/>
            <person name="Iampietro C."/>
            <person name="Lluch J."/>
            <person name="Castinel A."/>
            <person name="Donnadieu C."/>
            <person name="Desvignes T."/>
            <person name="Floi Bucao C."/>
            <person name="Jouanno E."/>
            <person name="Wen M."/>
            <person name="Mejri S."/>
            <person name="Dirks R."/>
            <person name="Jansen H."/>
            <person name="Henkel C."/>
            <person name="Chen W.J."/>
            <person name="Zahm M."/>
            <person name="Cabau C."/>
            <person name="Klopp C."/>
            <person name="Thompson A.W."/>
            <person name="Robinson-Rechavi M."/>
            <person name="Braasch I."/>
            <person name="Lecointre G."/>
            <person name="Bobe J."/>
            <person name="Postlethwait J.H."/>
            <person name="Berthelot C."/>
            <person name="Roest Crollius H."/>
            <person name="Guiguen Y."/>
        </authorList>
    </citation>
    <scope>NUCLEOTIDE SEQUENCE</scope>
    <source>
        <strain evidence="1">NC1722</strain>
    </source>
</reference>
<organism evidence="1 2">
    <name type="scientific">Aldrovandia affinis</name>
    <dbReference type="NCBI Taxonomy" id="143900"/>
    <lineage>
        <taxon>Eukaryota</taxon>
        <taxon>Metazoa</taxon>
        <taxon>Chordata</taxon>
        <taxon>Craniata</taxon>
        <taxon>Vertebrata</taxon>
        <taxon>Euteleostomi</taxon>
        <taxon>Actinopterygii</taxon>
        <taxon>Neopterygii</taxon>
        <taxon>Teleostei</taxon>
        <taxon>Notacanthiformes</taxon>
        <taxon>Halosauridae</taxon>
        <taxon>Aldrovandia</taxon>
    </lineage>
</organism>